<feature type="compositionally biased region" description="Low complexity" evidence="1">
    <location>
        <begin position="60"/>
        <end position="69"/>
    </location>
</feature>
<feature type="compositionally biased region" description="Basic residues" evidence="1">
    <location>
        <begin position="70"/>
        <end position="87"/>
    </location>
</feature>
<dbReference type="EnsemblPlants" id="ONIVA01G28540.4">
    <property type="protein sequence ID" value="ONIVA01G28540.4"/>
    <property type="gene ID" value="ONIVA01G28540"/>
</dbReference>
<dbReference type="Proteomes" id="UP000006591">
    <property type="component" value="Chromosome 1"/>
</dbReference>
<dbReference type="AlphaFoldDB" id="A0A0E0FQH7"/>
<dbReference type="Gramene" id="ONIVA01G28540.4">
    <property type="protein sequence ID" value="ONIVA01G28540.4"/>
    <property type="gene ID" value="ONIVA01G28540"/>
</dbReference>
<reference evidence="2" key="1">
    <citation type="submission" date="2015-04" db="UniProtKB">
        <authorList>
            <consortium name="EnsemblPlants"/>
        </authorList>
    </citation>
    <scope>IDENTIFICATION</scope>
    <source>
        <strain evidence="2">SL10</strain>
    </source>
</reference>
<organism evidence="2">
    <name type="scientific">Oryza nivara</name>
    <name type="common">Indian wild rice</name>
    <name type="synonym">Oryza sativa f. spontanea</name>
    <dbReference type="NCBI Taxonomy" id="4536"/>
    <lineage>
        <taxon>Eukaryota</taxon>
        <taxon>Viridiplantae</taxon>
        <taxon>Streptophyta</taxon>
        <taxon>Embryophyta</taxon>
        <taxon>Tracheophyta</taxon>
        <taxon>Spermatophyta</taxon>
        <taxon>Magnoliopsida</taxon>
        <taxon>Liliopsida</taxon>
        <taxon>Poales</taxon>
        <taxon>Poaceae</taxon>
        <taxon>BOP clade</taxon>
        <taxon>Oryzoideae</taxon>
        <taxon>Oryzeae</taxon>
        <taxon>Oryzinae</taxon>
        <taxon>Oryza</taxon>
    </lineage>
</organism>
<name>A0A0E0FQH7_ORYNI</name>
<protein>
    <submittedName>
        <fullName evidence="2">Uncharacterized protein</fullName>
    </submittedName>
</protein>
<reference evidence="2" key="2">
    <citation type="submission" date="2018-04" db="EMBL/GenBank/DDBJ databases">
        <title>OnivRS2 (Oryza nivara Reference Sequence Version 2).</title>
        <authorList>
            <person name="Zhang J."/>
            <person name="Kudrna D."/>
            <person name="Lee S."/>
            <person name="Talag J."/>
            <person name="Rajasekar S."/>
            <person name="Welchert J."/>
            <person name="Hsing Y.-I."/>
            <person name="Wing R.A."/>
        </authorList>
    </citation>
    <scope>NUCLEOTIDE SEQUENCE [LARGE SCALE GENOMIC DNA]</scope>
</reference>
<sequence length="117" mass="12857">MFTCIITDFVNETAPNSVGTRTGCLVAKQPALGPTPCITSRHVSPDVVPFPSAPPPHSSPSPQGLLPPVKSKHPAARRRERKRLSTHHLHARAVGFVLLRRRTDLHRTRASIHPRNS</sequence>
<evidence type="ECO:0000313" key="3">
    <source>
        <dbReference type="Proteomes" id="UP000006591"/>
    </source>
</evidence>
<evidence type="ECO:0000256" key="1">
    <source>
        <dbReference type="SAM" id="MobiDB-lite"/>
    </source>
</evidence>
<proteinExistence type="predicted"/>
<accession>A0A0E0FQH7</accession>
<feature type="region of interest" description="Disordered" evidence="1">
    <location>
        <begin position="48"/>
        <end position="87"/>
    </location>
</feature>
<evidence type="ECO:0000313" key="2">
    <source>
        <dbReference type="EnsemblPlants" id="ONIVA01G28540.4"/>
    </source>
</evidence>
<keyword evidence="3" id="KW-1185">Reference proteome</keyword>
<dbReference type="HOGENOM" id="CLU_2088694_0_0_1"/>